<evidence type="ECO:0000256" key="3">
    <source>
        <dbReference type="ARBA" id="ARBA00012438"/>
    </source>
</evidence>
<evidence type="ECO:0000259" key="16">
    <source>
        <dbReference type="PROSITE" id="PS50885"/>
    </source>
</evidence>
<evidence type="ECO:0000256" key="13">
    <source>
        <dbReference type="ARBA" id="ARBA00023136"/>
    </source>
</evidence>
<evidence type="ECO:0000256" key="7">
    <source>
        <dbReference type="ARBA" id="ARBA00022692"/>
    </source>
</evidence>
<keyword evidence="18" id="KW-1185">Reference proteome</keyword>
<dbReference type="CDD" id="cd06225">
    <property type="entry name" value="HAMP"/>
    <property type="match status" value="1"/>
</dbReference>
<feature type="domain" description="HAMP" evidence="16">
    <location>
        <begin position="332"/>
        <end position="384"/>
    </location>
</feature>
<accession>A0ABW2F811</accession>
<keyword evidence="9 17" id="KW-0418">Kinase</keyword>
<dbReference type="GO" id="GO:0004673">
    <property type="term" value="F:protein histidine kinase activity"/>
    <property type="evidence" value="ECO:0007669"/>
    <property type="project" value="UniProtKB-EC"/>
</dbReference>
<protein>
    <recommendedName>
        <fullName evidence="3">histidine kinase</fullName>
        <ecNumber evidence="3">2.7.13.3</ecNumber>
    </recommendedName>
</protein>
<keyword evidence="4" id="KW-1003">Cell membrane</keyword>
<dbReference type="InterPro" id="IPR005467">
    <property type="entry name" value="His_kinase_dom"/>
</dbReference>
<dbReference type="Gene3D" id="3.30.565.10">
    <property type="entry name" value="Histidine kinase-like ATPase, C-terminal domain"/>
    <property type="match status" value="1"/>
</dbReference>
<evidence type="ECO:0000256" key="2">
    <source>
        <dbReference type="ARBA" id="ARBA00004651"/>
    </source>
</evidence>
<keyword evidence="11 14" id="KW-1133">Transmembrane helix</keyword>
<evidence type="ECO:0000256" key="12">
    <source>
        <dbReference type="ARBA" id="ARBA00023012"/>
    </source>
</evidence>
<evidence type="ECO:0000256" key="11">
    <source>
        <dbReference type="ARBA" id="ARBA00022989"/>
    </source>
</evidence>
<evidence type="ECO:0000256" key="6">
    <source>
        <dbReference type="ARBA" id="ARBA00022679"/>
    </source>
</evidence>
<dbReference type="PROSITE" id="PS50109">
    <property type="entry name" value="HIS_KIN"/>
    <property type="match status" value="1"/>
</dbReference>
<dbReference type="Gene3D" id="6.10.340.10">
    <property type="match status" value="1"/>
</dbReference>
<organism evidence="17 18">
    <name type="scientific">Cohnella cellulosilytica</name>
    <dbReference type="NCBI Taxonomy" id="986710"/>
    <lineage>
        <taxon>Bacteria</taxon>
        <taxon>Bacillati</taxon>
        <taxon>Bacillota</taxon>
        <taxon>Bacilli</taxon>
        <taxon>Bacillales</taxon>
        <taxon>Paenibacillaceae</taxon>
        <taxon>Cohnella</taxon>
    </lineage>
</organism>
<comment type="subcellular location">
    <subcellularLocation>
        <location evidence="2">Cell membrane</location>
        <topology evidence="2">Multi-pass membrane protein</topology>
    </subcellularLocation>
</comment>
<evidence type="ECO:0000256" key="8">
    <source>
        <dbReference type="ARBA" id="ARBA00022741"/>
    </source>
</evidence>
<dbReference type="SUPFAM" id="SSF158472">
    <property type="entry name" value="HAMP domain-like"/>
    <property type="match status" value="1"/>
</dbReference>
<dbReference type="PANTHER" id="PTHR34220">
    <property type="entry name" value="SENSOR HISTIDINE KINASE YPDA"/>
    <property type="match status" value="1"/>
</dbReference>
<evidence type="ECO:0000256" key="9">
    <source>
        <dbReference type="ARBA" id="ARBA00022777"/>
    </source>
</evidence>
<dbReference type="Pfam" id="PF00672">
    <property type="entry name" value="HAMP"/>
    <property type="match status" value="1"/>
</dbReference>
<dbReference type="InterPro" id="IPR036890">
    <property type="entry name" value="HATPase_C_sf"/>
</dbReference>
<evidence type="ECO:0000313" key="17">
    <source>
        <dbReference type="EMBL" id="MFC7148531.1"/>
    </source>
</evidence>
<dbReference type="RefSeq" id="WP_378045164.1">
    <property type="nucleotide sequence ID" value="NZ_JBHMDN010000007.1"/>
</dbReference>
<comment type="catalytic activity">
    <reaction evidence="1">
        <text>ATP + protein L-histidine = ADP + protein N-phospho-L-histidine.</text>
        <dbReference type="EC" id="2.7.13.3"/>
    </reaction>
</comment>
<dbReference type="InterPro" id="IPR050640">
    <property type="entry name" value="Bact_2-comp_sensor_kinase"/>
</dbReference>
<gene>
    <name evidence="17" type="ORF">ACFQMJ_08360</name>
</gene>
<dbReference type="InterPro" id="IPR003594">
    <property type="entry name" value="HATPase_dom"/>
</dbReference>
<dbReference type="EC" id="2.7.13.3" evidence="3"/>
<evidence type="ECO:0000256" key="10">
    <source>
        <dbReference type="ARBA" id="ARBA00022840"/>
    </source>
</evidence>
<evidence type="ECO:0000256" key="5">
    <source>
        <dbReference type="ARBA" id="ARBA00022553"/>
    </source>
</evidence>
<keyword evidence="13 14" id="KW-0472">Membrane</keyword>
<keyword evidence="10" id="KW-0067">ATP-binding</keyword>
<feature type="domain" description="Histidine kinase" evidence="15">
    <location>
        <begin position="494"/>
        <end position="599"/>
    </location>
</feature>
<keyword evidence="12" id="KW-0902">Two-component regulatory system</keyword>
<keyword evidence="6 17" id="KW-0808">Transferase</keyword>
<keyword evidence="5" id="KW-0597">Phosphoprotein</keyword>
<dbReference type="SMART" id="SM00304">
    <property type="entry name" value="HAMP"/>
    <property type="match status" value="1"/>
</dbReference>
<sequence>MKFGKLYRNYIRNNLFVKVIFVLALIVNATIITLSYLLFNLLSASVIEGELNNQKQAMDRINRYLEQKYDWMQDAVSDIYRNGALASNVSYFLKHSYGDYVQYMLDQNYEGIGSTDAVSYFAGRMESDPDIQNIILYSSQRQEMYVYDSRGASRLYDVNATRSYLPEIMAAEGPAASVPNVWVRKTINQWNPQLYGMRSRLNDKNSLENIGQLLVYFDAGMAGRALEHNRAPLKGTILVLTQDGQVMLDTSNRYYGAPFPYLEQVRSLNAIEKLDEPAYISTLPQNKAGYTVVGLSPVREVAEAYAGLKRTIVLVSAVCISVAIVIPSLVIVSVSRRTNRIVLFMKKVENGNLTARLQDPREDELGQISHSFNEMLDELNRRIDREYKAEIRLKQTELSALQARIKPHFLYNTLEVIRMRAVSRGADDVAEMIYSLAALFRNSVSANPECTLREELEMCRLYLELFRIRYKDKFAYKVECEPELASAVVFRLLLQPLVENYIVHGLDTERSDNLLELQAYRDGELIVVRLRDNGKGMKPEELKSLVRELADPESPEGTSFGLRSVNDRLKLTYGPAYGLTLESEPGAGTTVTAVWPADKEGADSDDV</sequence>
<dbReference type="SUPFAM" id="SSF55874">
    <property type="entry name" value="ATPase domain of HSP90 chaperone/DNA topoisomerase II/histidine kinase"/>
    <property type="match status" value="1"/>
</dbReference>
<evidence type="ECO:0000256" key="4">
    <source>
        <dbReference type="ARBA" id="ARBA00022475"/>
    </source>
</evidence>
<evidence type="ECO:0000313" key="18">
    <source>
        <dbReference type="Proteomes" id="UP001596378"/>
    </source>
</evidence>
<reference evidence="18" key="1">
    <citation type="journal article" date="2019" name="Int. J. Syst. Evol. Microbiol.">
        <title>The Global Catalogue of Microorganisms (GCM) 10K type strain sequencing project: providing services to taxonomists for standard genome sequencing and annotation.</title>
        <authorList>
            <consortium name="The Broad Institute Genomics Platform"/>
            <consortium name="The Broad Institute Genome Sequencing Center for Infectious Disease"/>
            <person name="Wu L."/>
            <person name="Ma J."/>
        </authorList>
    </citation>
    <scope>NUCLEOTIDE SEQUENCE [LARGE SCALE GENOMIC DNA]</scope>
    <source>
        <strain evidence="18">KCTC 12907</strain>
    </source>
</reference>
<feature type="transmembrane region" description="Helical" evidence="14">
    <location>
        <begin position="15"/>
        <end position="39"/>
    </location>
</feature>
<dbReference type="Pfam" id="PF02518">
    <property type="entry name" value="HATPase_c"/>
    <property type="match status" value="1"/>
</dbReference>
<dbReference type="Proteomes" id="UP001596378">
    <property type="component" value="Unassembled WGS sequence"/>
</dbReference>
<dbReference type="EMBL" id="JBHTAI010000004">
    <property type="protein sequence ID" value="MFC7148531.1"/>
    <property type="molecule type" value="Genomic_DNA"/>
</dbReference>
<keyword evidence="7 14" id="KW-0812">Transmembrane</keyword>
<evidence type="ECO:0000259" key="15">
    <source>
        <dbReference type="PROSITE" id="PS50109"/>
    </source>
</evidence>
<name>A0ABW2F811_9BACL</name>
<evidence type="ECO:0000256" key="14">
    <source>
        <dbReference type="SAM" id="Phobius"/>
    </source>
</evidence>
<dbReference type="InterPro" id="IPR010559">
    <property type="entry name" value="Sig_transdc_His_kin_internal"/>
</dbReference>
<proteinExistence type="predicted"/>
<dbReference type="Pfam" id="PF06580">
    <property type="entry name" value="His_kinase"/>
    <property type="match status" value="1"/>
</dbReference>
<dbReference type="InterPro" id="IPR003660">
    <property type="entry name" value="HAMP_dom"/>
</dbReference>
<comment type="caution">
    <text evidence="17">The sequence shown here is derived from an EMBL/GenBank/DDBJ whole genome shotgun (WGS) entry which is preliminary data.</text>
</comment>
<evidence type="ECO:0000256" key="1">
    <source>
        <dbReference type="ARBA" id="ARBA00000085"/>
    </source>
</evidence>
<feature type="transmembrane region" description="Helical" evidence="14">
    <location>
        <begin position="312"/>
        <end position="335"/>
    </location>
</feature>
<keyword evidence="8" id="KW-0547">Nucleotide-binding</keyword>
<dbReference type="PANTHER" id="PTHR34220:SF11">
    <property type="entry name" value="SENSOR PROTEIN KINASE HPTS"/>
    <property type="match status" value="1"/>
</dbReference>
<dbReference type="PROSITE" id="PS50885">
    <property type="entry name" value="HAMP"/>
    <property type="match status" value="1"/>
</dbReference>